<gene>
    <name evidence="5" type="ORF">CD158_08770</name>
    <name evidence="4" type="ORF">QYH67_06690</name>
</gene>
<reference evidence="4" key="2">
    <citation type="submission" date="2023-07" db="EMBL/GenBank/DDBJ databases">
        <title>Evaluation of the beneficial properties of pineapple isolates.</title>
        <authorList>
            <person name="Adefiranye O."/>
        </authorList>
    </citation>
    <scope>NUCLEOTIDE SEQUENCE</scope>
    <source>
        <strain evidence="4">PAPLE_T1</strain>
    </source>
</reference>
<dbReference type="Proteomes" id="UP001171687">
    <property type="component" value="Unassembled WGS sequence"/>
</dbReference>
<organism evidence="5 6">
    <name type="scientific">Staphylococcus auricularis</name>
    <dbReference type="NCBI Taxonomy" id="29379"/>
    <lineage>
        <taxon>Bacteria</taxon>
        <taxon>Bacillati</taxon>
        <taxon>Bacillota</taxon>
        <taxon>Bacilli</taxon>
        <taxon>Bacillales</taxon>
        <taxon>Staphylococcaceae</taxon>
        <taxon>Staphylococcus</taxon>
    </lineage>
</organism>
<feature type="domain" description="General stress protein 17M-like" evidence="3">
    <location>
        <begin position="7"/>
        <end position="95"/>
    </location>
</feature>
<comment type="similarity">
    <text evidence="1">Belongs to the UPF0355 family.</text>
</comment>
<dbReference type="RefSeq" id="WP_059108172.1">
    <property type="nucleotide sequence ID" value="NZ_AP024589.1"/>
</dbReference>
<evidence type="ECO:0000313" key="4">
    <source>
        <dbReference type="EMBL" id="MDN4533253.1"/>
    </source>
</evidence>
<dbReference type="EMBL" id="PPQW01000068">
    <property type="protein sequence ID" value="PNZ66277.1"/>
    <property type="molecule type" value="Genomic_DNA"/>
</dbReference>
<sequence>MSQFTIVSSTDELLNEINNKKEQGYESYELRVVSKHKLHMDELTDSEISITVTSGTFSDTVSRVLTGEDAEEAIFCQYDLEDEEKEKYKQAILDGNYVLISGLDDSSHDEVEHVNAAYDEDTISYDQPEDHTARESKGPKS</sequence>
<accession>A0AAP8TSK7</accession>
<proteinExistence type="inferred from homology"/>
<evidence type="ECO:0000313" key="5">
    <source>
        <dbReference type="EMBL" id="PNZ66277.1"/>
    </source>
</evidence>
<dbReference type="GeneID" id="64981217"/>
<dbReference type="Pfam" id="PF11181">
    <property type="entry name" value="YflT"/>
    <property type="match status" value="1"/>
</dbReference>
<dbReference type="EMBL" id="JAUHQC010000010">
    <property type="protein sequence ID" value="MDN4533253.1"/>
    <property type="molecule type" value="Genomic_DNA"/>
</dbReference>
<dbReference type="Proteomes" id="UP000242470">
    <property type="component" value="Unassembled WGS sequence"/>
</dbReference>
<feature type="compositionally biased region" description="Basic and acidic residues" evidence="2">
    <location>
        <begin position="128"/>
        <end position="141"/>
    </location>
</feature>
<dbReference type="InterPro" id="IPR025889">
    <property type="entry name" value="GSP17M-like_dom"/>
</dbReference>
<comment type="caution">
    <text evidence="5">The sequence shown here is derived from an EMBL/GenBank/DDBJ whole genome shotgun (WGS) entry which is preliminary data.</text>
</comment>
<reference evidence="5 6" key="1">
    <citation type="submission" date="2017-08" db="EMBL/GenBank/DDBJ databases">
        <title>Draft genome sequences of 64 type strains of genus Staph aureus.</title>
        <authorList>
            <person name="Cole K."/>
            <person name="Golubchik T."/>
            <person name="Russell J."/>
            <person name="Foster D."/>
            <person name="Llewelyn M."/>
            <person name="Wilson D."/>
            <person name="Crook D."/>
            <person name="Paul J."/>
        </authorList>
    </citation>
    <scope>NUCLEOTIDE SEQUENCE [LARGE SCALE GENOMIC DNA]</scope>
    <source>
        <strain evidence="5 6">NCTC 12101</strain>
    </source>
</reference>
<dbReference type="AlphaFoldDB" id="A0AAP8TSK7"/>
<evidence type="ECO:0000256" key="1">
    <source>
        <dbReference type="ARBA" id="ARBA00008128"/>
    </source>
</evidence>
<feature type="region of interest" description="Disordered" evidence="2">
    <location>
        <begin position="116"/>
        <end position="141"/>
    </location>
</feature>
<evidence type="ECO:0000313" key="6">
    <source>
        <dbReference type="Proteomes" id="UP000242470"/>
    </source>
</evidence>
<protein>
    <submittedName>
        <fullName evidence="4">General stress protein</fullName>
    </submittedName>
</protein>
<evidence type="ECO:0000256" key="2">
    <source>
        <dbReference type="SAM" id="MobiDB-lite"/>
    </source>
</evidence>
<evidence type="ECO:0000259" key="3">
    <source>
        <dbReference type="Pfam" id="PF11181"/>
    </source>
</evidence>
<name>A0AAP8TSK7_9STAP</name>